<organism evidence="1 2">
    <name type="scientific">Acinetobacter bohemicus ANC 3994</name>
    <dbReference type="NCBI Taxonomy" id="1217715"/>
    <lineage>
        <taxon>Bacteria</taxon>
        <taxon>Pseudomonadati</taxon>
        <taxon>Pseudomonadota</taxon>
        <taxon>Gammaproteobacteria</taxon>
        <taxon>Moraxellales</taxon>
        <taxon>Moraxellaceae</taxon>
        <taxon>Acinetobacter</taxon>
    </lineage>
</organism>
<dbReference type="RefSeq" id="WP_004649371.1">
    <property type="nucleotide sequence ID" value="NZ_KB849166.1"/>
</dbReference>
<reference evidence="1 2" key="1">
    <citation type="submission" date="2013-02" db="EMBL/GenBank/DDBJ databases">
        <title>The Genome Sequence of Acinetobacter sp. ANC 3994.</title>
        <authorList>
            <consortium name="The Broad Institute Genome Sequencing Platform"/>
            <consortium name="The Broad Institute Genome Sequencing Center for Infectious Disease"/>
            <person name="Cerqueira G."/>
            <person name="Feldgarden M."/>
            <person name="Courvalin P."/>
            <person name="Perichon B."/>
            <person name="Grillot-Courvalin C."/>
            <person name="Clermont D."/>
            <person name="Rocha E."/>
            <person name="Yoon E.-J."/>
            <person name="Nemec A."/>
            <person name="Walker B."/>
            <person name="Young S.K."/>
            <person name="Zeng Q."/>
            <person name="Gargeya S."/>
            <person name="Fitzgerald M."/>
            <person name="Haas B."/>
            <person name="Abouelleil A."/>
            <person name="Alvarado L."/>
            <person name="Arachchi H.M."/>
            <person name="Berlin A.M."/>
            <person name="Chapman S.B."/>
            <person name="Dewar J."/>
            <person name="Goldberg J."/>
            <person name="Griggs A."/>
            <person name="Gujja S."/>
            <person name="Hansen M."/>
            <person name="Howarth C."/>
            <person name="Imamovic A."/>
            <person name="Larimer J."/>
            <person name="McCowan C."/>
            <person name="Murphy C."/>
            <person name="Neiman D."/>
            <person name="Pearson M."/>
            <person name="Priest M."/>
            <person name="Roberts A."/>
            <person name="Saif S."/>
            <person name="Shea T."/>
            <person name="Sisk P."/>
            <person name="Sykes S."/>
            <person name="Wortman J."/>
            <person name="Nusbaum C."/>
            <person name="Birren B."/>
        </authorList>
    </citation>
    <scope>NUCLEOTIDE SEQUENCE [LARGE SCALE GENOMIC DNA]</scope>
    <source>
        <strain evidence="1 2">ANC 3994</strain>
    </source>
</reference>
<evidence type="ECO:0000313" key="2">
    <source>
        <dbReference type="Proteomes" id="UP000013086"/>
    </source>
</evidence>
<dbReference type="HOGENOM" id="CLU_713441_0_0_6"/>
<dbReference type="EMBL" id="APOH01000021">
    <property type="protein sequence ID" value="ENU18641.1"/>
    <property type="molecule type" value="Genomic_DNA"/>
</dbReference>
<dbReference type="Proteomes" id="UP000013086">
    <property type="component" value="Unassembled WGS sequence"/>
</dbReference>
<evidence type="ECO:0000313" key="1">
    <source>
        <dbReference type="EMBL" id="ENU18641.1"/>
    </source>
</evidence>
<dbReference type="AlphaFoldDB" id="N8NW93"/>
<dbReference type="OrthoDB" id="6676460at2"/>
<dbReference type="PATRIC" id="fig|1217715.3.peg.2706"/>
<proteinExistence type="predicted"/>
<comment type="caution">
    <text evidence="1">The sequence shown here is derived from an EMBL/GenBank/DDBJ whole genome shotgun (WGS) entry which is preliminary data.</text>
</comment>
<accession>N8NW93</accession>
<protein>
    <submittedName>
        <fullName evidence="1">Uncharacterized protein</fullName>
    </submittedName>
</protein>
<gene>
    <name evidence="1" type="ORF">F994_02768</name>
</gene>
<name>N8NW93_9GAMM</name>
<dbReference type="eggNOG" id="ENOG5031R98">
    <property type="taxonomic scope" value="Bacteria"/>
</dbReference>
<sequence length="385" mass="42077">MSNYWDDTIETAIASDKVWANTLVLTNEVAKATATIIFILGVLTTEHAVATDSVFGYRGFSVTESAQIQDQAFSIKHGTDLTVEVAKAKDKVFAGFHDLIIEQATAIDTDRSLIGSMVYESAHASDLDLSKRLVAYTVQEKARLSDTAFAYQISLITETVAINDSLYSQLKAFSLVSEVATVKDYDLSALATQNFVIESGQVKDGVYGALHAHGMVVEIALVTDHVFSEQLHGQAWTANTDTWAMSRYAPFSFEGVSVINGELYTWNKDGVYLSGIEGESISAKIQTGKLDFGEALVHPTAAYLEYQMSGTEKAMHIAVTTTQSGLSATYQYLLPKEQSDYLTNGRIIFGRGLRGRHFSFEVALNATSAQINALSIEHTKTARRT</sequence>